<feature type="chain" id="PRO_5046701016" evidence="1">
    <location>
        <begin position="22"/>
        <end position="146"/>
    </location>
</feature>
<dbReference type="InterPro" id="IPR044935">
    <property type="entry name" value="DUF5086_sf"/>
</dbReference>
<dbReference type="Gene3D" id="3.90.70.190">
    <property type="entry name" value="Domain of unknown function (DUF5086)"/>
    <property type="match status" value="1"/>
</dbReference>
<proteinExistence type="predicted"/>
<keyword evidence="1" id="KW-0732">Signal</keyword>
<accession>A0ABS7IEY5</accession>
<dbReference type="Pfam" id="PF16985">
    <property type="entry name" value="DUF5086"/>
    <property type="match status" value="1"/>
</dbReference>
<sequence>MQVAPAAVLLTAAIISGAAVSAPVAAAERSTISIIILSASPRTVRWATIHKVPDPAEDDPYYHVEVIEKERCTPPWQFKRLATHVVVTAAALKRSRQRYKAKTYFYKDFELRIAYQNWRTRPHAQRKAGVCRTTILECVGVAGKSD</sequence>
<comment type="caution">
    <text evidence="2">The sequence shown here is derived from an EMBL/GenBank/DDBJ whole genome shotgun (WGS) entry which is preliminary data.</text>
</comment>
<keyword evidence="3" id="KW-1185">Reference proteome</keyword>
<gene>
    <name evidence="2" type="ORF">HJB60_02340</name>
</gene>
<organism evidence="2 3">
    <name type="scientific">Rhizobium lentis</name>
    <dbReference type="NCBI Taxonomy" id="1138194"/>
    <lineage>
        <taxon>Bacteria</taxon>
        <taxon>Pseudomonadati</taxon>
        <taxon>Pseudomonadota</taxon>
        <taxon>Alphaproteobacteria</taxon>
        <taxon>Hyphomicrobiales</taxon>
        <taxon>Rhizobiaceae</taxon>
        <taxon>Rhizobium/Agrobacterium group</taxon>
        <taxon>Rhizobium</taxon>
    </lineage>
</organism>
<dbReference type="EMBL" id="JABDYF010000001">
    <property type="protein sequence ID" value="MBX5088019.1"/>
    <property type="molecule type" value="Genomic_DNA"/>
</dbReference>
<name>A0ABS7IEY5_9HYPH</name>
<evidence type="ECO:0000256" key="1">
    <source>
        <dbReference type="SAM" id="SignalP"/>
    </source>
</evidence>
<evidence type="ECO:0000313" key="2">
    <source>
        <dbReference type="EMBL" id="MBX5088019.1"/>
    </source>
</evidence>
<protein>
    <submittedName>
        <fullName evidence="2">DUF5086 family protein</fullName>
    </submittedName>
</protein>
<dbReference type="Proteomes" id="UP000770629">
    <property type="component" value="Unassembled WGS sequence"/>
</dbReference>
<dbReference type="InterPro" id="IPR031561">
    <property type="entry name" value="DUF5086"/>
</dbReference>
<reference evidence="2 3" key="1">
    <citation type="submission" date="2020-04" db="EMBL/GenBank/DDBJ databases">
        <title>Global-level population genomics: horizontal gene transfer, symbiosis and evolution in Rhizobia.</title>
        <authorList>
            <person name="Gai Y."/>
        </authorList>
    </citation>
    <scope>NUCLEOTIDE SEQUENCE [LARGE SCALE GENOMIC DNA]</scope>
    <source>
        <strain evidence="2 3">BLR33</strain>
    </source>
</reference>
<feature type="signal peptide" evidence="1">
    <location>
        <begin position="1"/>
        <end position="21"/>
    </location>
</feature>
<evidence type="ECO:0000313" key="3">
    <source>
        <dbReference type="Proteomes" id="UP000770629"/>
    </source>
</evidence>